<evidence type="ECO:0000313" key="3">
    <source>
        <dbReference type="Proteomes" id="UP000606786"/>
    </source>
</evidence>
<feature type="transmembrane region" description="Helical" evidence="1">
    <location>
        <begin position="138"/>
        <end position="157"/>
    </location>
</feature>
<dbReference type="EMBL" id="CAJHJT010000001">
    <property type="protein sequence ID" value="CAD6994996.1"/>
    <property type="molecule type" value="Genomic_DNA"/>
</dbReference>
<feature type="transmembrane region" description="Helical" evidence="1">
    <location>
        <begin position="73"/>
        <end position="93"/>
    </location>
</feature>
<keyword evidence="1" id="KW-0472">Membrane</keyword>
<evidence type="ECO:0000313" key="2">
    <source>
        <dbReference type="EMBL" id="CAD6994996.1"/>
    </source>
</evidence>
<dbReference type="Proteomes" id="UP000606786">
    <property type="component" value="Unassembled WGS sequence"/>
</dbReference>
<comment type="caution">
    <text evidence="2">The sequence shown here is derived from an EMBL/GenBank/DDBJ whole genome shotgun (WGS) entry which is preliminary data.</text>
</comment>
<keyword evidence="1" id="KW-1133">Transmembrane helix</keyword>
<organism evidence="2 3">
    <name type="scientific">Ceratitis capitata</name>
    <name type="common">Mediterranean fruit fly</name>
    <name type="synonym">Tephritis capitata</name>
    <dbReference type="NCBI Taxonomy" id="7213"/>
    <lineage>
        <taxon>Eukaryota</taxon>
        <taxon>Metazoa</taxon>
        <taxon>Ecdysozoa</taxon>
        <taxon>Arthropoda</taxon>
        <taxon>Hexapoda</taxon>
        <taxon>Insecta</taxon>
        <taxon>Pterygota</taxon>
        <taxon>Neoptera</taxon>
        <taxon>Endopterygota</taxon>
        <taxon>Diptera</taxon>
        <taxon>Brachycera</taxon>
        <taxon>Muscomorpha</taxon>
        <taxon>Tephritoidea</taxon>
        <taxon>Tephritidae</taxon>
        <taxon>Ceratitis</taxon>
        <taxon>Ceratitis</taxon>
    </lineage>
</organism>
<dbReference type="AlphaFoldDB" id="A0A811UA63"/>
<reference evidence="2" key="1">
    <citation type="submission" date="2020-11" db="EMBL/GenBank/DDBJ databases">
        <authorList>
            <person name="Whitehead M."/>
        </authorList>
    </citation>
    <scope>NUCLEOTIDE SEQUENCE</scope>
    <source>
        <strain evidence="2">EGII</strain>
    </source>
</reference>
<sequence length="165" mass="17907">MAGCVCSNEAFFQRVKMIFRLANCIVSKRPNWLLWFAGRLSSTVGGSVKEAQVGIQQCATIFNSAFTCNTHTLALTTAVPVAVTAAAAAAISAETHYPFIFCYFCSFSTFILCSLPFASSSLSFNSAHSHPLSCDRSYMRVHYVCSSAGNCLFVIVAENRISRAD</sequence>
<gene>
    <name evidence="2" type="ORF">CCAP1982_LOCUS3727</name>
</gene>
<keyword evidence="1" id="KW-0812">Transmembrane</keyword>
<proteinExistence type="predicted"/>
<name>A0A811UA63_CERCA</name>
<feature type="transmembrane region" description="Helical" evidence="1">
    <location>
        <begin position="100"/>
        <end position="118"/>
    </location>
</feature>
<accession>A0A811UA63</accession>
<keyword evidence="3" id="KW-1185">Reference proteome</keyword>
<evidence type="ECO:0000256" key="1">
    <source>
        <dbReference type="SAM" id="Phobius"/>
    </source>
</evidence>
<protein>
    <submittedName>
        <fullName evidence="2">(Mediterranean fruit fly) hypothetical protein</fullName>
    </submittedName>
</protein>